<evidence type="ECO:0000256" key="6">
    <source>
        <dbReference type="ARBA" id="ARBA00023136"/>
    </source>
</evidence>
<feature type="domain" description="Amino acid permease/ SLC12A" evidence="9">
    <location>
        <begin position="274"/>
        <end position="528"/>
    </location>
</feature>
<keyword evidence="6 8" id="KW-0472">Membrane</keyword>
<organism evidence="10 11">
    <name type="scientific">Polytolypa hystricis (strain UAMH7299)</name>
    <dbReference type="NCBI Taxonomy" id="1447883"/>
    <lineage>
        <taxon>Eukaryota</taxon>
        <taxon>Fungi</taxon>
        <taxon>Dikarya</taxon>
        <taxon>Ascomycota</taxon>
        <taxon>Pezizomycotina</taxon>
        <taxon>Eurotiomycetes</taxon>
        <taxon>Eurotiomycetidae</taxon>
        <taxon>Onygenales</taxon>
        <taxon>Onygenales incertae sedis</taxon>
        <taxon>Polytolypa</taxon>
    </lineage>
</organism>
<dbReference type="PIRSF" id="PIRSF006060">
    <property type="entry name" value="AA_transporter"/>
    <property type="match status" value="1"/>
</dbReference>
<dbReference type="PANTHER" id="PTHR43341">
    <property type="entry name" value="AMINO ACID PERMEASE"/>
    <property type="match status" value="1"/>
</dbReference>
<dbReference type="STRING" id="1447883.A0A2B7Z3B4"/>
<dbReference type="Pfam" id="PF00324">
    <property type="entry name" value="AA_permease"/>
    <property type="match status" value="2"/>
</dbReference>
<evidence type="ECO:0000256" key="5">
    <source>
        <dbReference type="ARBA" id="ARBA00022989"/>
    </source>
</evidence>
<dbReference type="FunFam" id="1.20.1740.10:FF:000017">
    <property type="entry name" value="Amino acid permease"/>
    <property type="match status" value="1"/>
</dbReference>
<feature type="transmembrane region" description="Helical" evidence="8">
    <location>
        <begin position="213"/>
        <end position="235"/>
    </location>
</feature>
<name>A0A2B7Z3B4_POLH7</name>
<dbReference type="AlphaFoldDB" id="A0A2B7Z3B4"/>
<dbReference type="PROSITE" id="PS00218">
    <property type="entry name" value="AMINO_ACID_PERMEASE_1"/>
    <property type="match status" value="1"/>
</dbReference>
<proteinExistence type="predicted"/>
<feature type="transmembrane region" description="Helical" evidence="8">
    <location>
        <begin position="186"/>
        <end position="207"/>
    </location>
</feature>
<comment type="subcellular location">
    <subcellularLocation>
        <location evidence="1">Membrane</location>
        <topology evidence="1">Multi-pass membrane protein</topology>
    </subcellularLocation>
</comment>
<evidence type="ECO:0000256" key="1">
    <source>
        <dbReference type="ARBA" id="ARBA00004141"/>
    </source>
</evidence>
<protein>
    <recommendedName>
        <fullName evidence="9">Amino acid permease/ SLC12A domain-containing protein</fullName>
    </recommendedName>
</protein>
<feature type="transmembrane region" description="Helical" evidence="8">
    <location>
        <begin position="390"/>
        <end position="408"/>
    </location>
</feature>
<evidence type="ECO:0000259" key="9">
    <source>
        <dbReference type="Pfam" id="PF00324"/>
    </source>
</evidence>
<evidence type="ECO:0000256" key="2">
    <source>
        <dbReference type="ARBA" id="ARBA00022448"/>
    </source>
</evidence>
<dbReference type="Proteomes" id="UP000224634">
    <property type="component" value="Unassembled WGS sequence"/>
</dbReference>
<sequence length="570" mass="63118">MPLEARSSSCRQSPQCKDRHKAPLPRRFLDSFRRDPKAFVAHSNNGARKRSKLFDLAEANIALAQTPLRRKLNARHLQMIAIGGSVGTGLFVCSGHILQFSGPGSILIGFIIISIMLYSTIHALGEMAVLFPVVGSFSSYFTRFLDPAWGFAMGWNYALQMTMILPLEIVSAALTVQFWRSDISHAVWVTVVYFIIVGINLFGVRAYGEAECIFSLIKVSAIVGFIVLGIILNVADGPNGSYIGGKYWYDPGAFNHGFKGLCSLHRDGRPSRPEAVNPCKTIPLAVKQVFWRITLFYIIAISLVGLLVPFDDARLTDAKSQADANISPFVIAIRNAGIQGLDSVMNTVMMIAMISVGNSAIYGSSRTLVALAAHGQAPRFLTYIDREGRPLLAIATTAAIGLLAYMSVLKDRHIIVFNWLIAISGLSSILTWASICLAHIRFRRGWKVQGHSLDELAFRSPLGVVGSWIGAFIVVLILAAQIWIAIAPISYQEMSASERIMYAIQASTSALVALVFYVVYKYRHKTRIVRAADMDLHSGTRESNIEELLAKERAERKGWSWFRKIYRFFC</sequence>
<feature type="transmembrane region" description="Helical" evidence="8">
    <location>
        <begin position="414"/>
        <end position="440"/>
    </location>
</feature>
<comment type="caution">
    <text evidence="10">The sequence shown here is derived from an EMBL/GenBank/DDBJ whole genome shotgun (WGS) entry which is preliminary data.</text>
</comment>
<dbReference type="InterPro" id="IPR004841">
    <property type="entry name" value="AA-permease/SLC12A_dom"/>
</dbReference>
<keyword evidence="5 8" id="KW-1133">Transmembrane helix</keyword>
<keyword evidence="2" id="KW-0813">Transport</keyword>
<dbReference type="InterPro" id="IPR050524">
    <property type="entry name" value="APC_YAT"/>
</dbReference>
<dbReference type="PANTHER" id="PTHR43341:SF1">
    <property type="entry name" value="GENERAL AMINO-ACID PERMEASE GAP1"/>
    <property type="match status" value="1"/>
</dbReference>
<dbReference type="OrthoDB" id="3900342at2759"/>
<feature type="transmembrane region" description="Helical" evidence="8">
    <location>
        <begin position="157"/>
        <end position="179"/>
    </location>
</feature>
<evidence type="ECO:0000256" key="3">
    <source>
        <dbReference type="ARBA" id="ARBA00022692"/>
    </source>
</evidence>
<feature type="transmembrane region" description="Helical" evidence="8">
    <location>
        <begin position="79"/>
        <end position="98"/>
    </location>
</feature>
<feature type="transmembrane region" description="Helical" evidence="8">
    <location>
        <begin position="461"/>
        <end position="488"/>
    </location>
</feature>
<feature type="compositionally biased region" description="Polar residues" evidence="7">
    <location>
        <begin position="1"/>
        <end position="15"/>
    </location>
</feature>
<dbReference type="Gene3D" id="1.20.1740.10">
    <property type="entry name" value="Amino acid/polyamine transporter I"/>
    <property type="match status" value="2"/>
</dbReference>
<keyword evidence="3 8" id="KW-0812">Transmembrane</keyword>
<dbReference type="GO" id="GO:0015171">
    <property type="term" value="F:amino acid transmembrane transporter activity"/>
    <property type="evidence" value="ECO:0007669"/>
    <property type="project" value="TreeGrafter"/>
</dbReference>
<dbReference type="EMBL" id="PDNA01000003">
    <property type="protein sequence ID" value="PGH27851.1"/>
    <property type="molecule type" value="Genomic_DNA"/>
</dbReference>
<evidence type="ECO:0000313" key="10">
    <source>
        <dbReference type="EMBL" id="PGH27851.1"/>
    </source>
</evidence>
<feature type="region of interest" description="Disordered" evidence="7">
    <location>
        <begin position="1"/>
        <end position="21"/>
    </location>
</feature>
<feature type="domain" description="Amino acid permease/ SLC12A" evidence="9">
    <location>
        <begin position="76"/>
        <end position="264"/>
    </location>
</feature>
<dbReference type="GO" id="GO:0016020">
    <property type="term" value="C:membrane"/>
    <property type="evidence" value="ECO:0007669"/>
    <property type="project" value="UniProtKB-SubCell"/>
</dbReference>
<reference evidence="10 11" key="1">
    <citation type="submission" date="2017-10" db="EMBL/GenBank/DDBJ databases">
        <title>Comparative genomics in systemic dimorphic fungi from Ajellomycetaceae.</title>
        <authorList>
            <person name="Munoz J.F."/>
            <person name="Mcewen J.G."/>
            <person name="Clay O.K."/>
            <person name="Cuomo C.A."/>
        </authorList>
    </citation>
    <scope>NUCLEOTIDE SEQUENCE [LARGE SCALE GENOMIC DNA]</scope>
    <source>
        <strain evidence="10 11">UAMH7299</strain>
    </source>
</reference>
<keyword evidence="11" id="KW-1185">Reference proteome</keyword>
<feature type="transmembrane region" description="Helical" evidence="8">
    <location>
        <begin position="289"/>
        <end position="310"/>
    </location>
</feature>
<evidence type="ECO:0000256" key="4">
    <source>
        <dbReference type="ARBA" id="ARBA00022970"/>
    </source>
</evidence>
<feature type="transmembrane region" description="Helical" evidence="8">
    <location>
        <begin position="500"/>
        <end position="520"/>
    </location>
</feature>
<dbReference type="InterPro" id="IPR004840">
    <property type="entry name" value="Amino_acid_permease_CS"/>
</dbReference>
<accession>A0A2B7Z3B4</accession>
<evidence type="ECO:0000256" key="7">
    <source>
        <dbReference type="SAM" id="MobiDB-lite"/>
    </source>
</evidence>
<gene>
    <name evidence="10" type="ORF">AJ80_00401</name>
</gene>
<keyword evidence="4" id="KW-0029">Amino-acid transport</keyword>
<evidence type="ECO:0000256" key="8">
    <source>
        <dbReference type="SAM" id="Phobius"/>
    </source>
</evidence>
<evidence type="ECO:0000313" key="11">
    <source>
        <dbReference type="Proteomes" id="UP000224634"/>
    </source>
</evidence>